<evidence type="ECO:0000313" key="9">
    <source>
        <dbReference type="Proteomes" id="UP000502996"/>
    </source>
</evidence>
<reference evidence="8 9" key="1">
    <citation type="submission" date="2020-02" db="EMBL/GenBank/DDBJ databases">
        <title>Full genome sequence of Nocardioides sp. R-3366.</title>
        <authorList>
            <person name="Im W.-T."/>
        </authorList>
    </citation>
    <scope>NUCLEOTIDE SEQUENCE [LARGE SCALE GENOMIC DNA]</scope>
    <source>
        <strain evidence="8 9">R-3366</strain>
    </source>
</reference>
<gene>
    <name evidence="8" type="ORF">G5V58_00030</name>
</gene>
<proteinExistence type="predicted"/>
<name>A0A6G6WKH4_9ACTN</name>
<comment type="subcellular location">
    <subcellularLocation>
        <location evidence="1">Cell membrane</location>
        <topology evidence="1">Multi-pass membrane protein</topology>
    </subcellularLocation>
</comment>
<keyword evidence="4 6" id="KW-1133">Transmembrane helix</keyword>
<dbReference type="PANTHER" id="PTHR36115">
    <property type="entry name" value="PROLINE-RICH ANTIGEN HOMOLOG-RELATED"/>
    <property type="match status" value="1"/>
</dbReference>
<evidence type="ECO:0000313" key="8">
    <source>
        <dbReference type="EMBL" id="QIG45657.1"/>
    </source>
</evidence>
<feature type="transmembrane region" description="Helical" evidence="6">
    <location>
        <begin position="7"/>
        <end position="25"/>
    </location>
</feature>
<evidence type="ECO:0000256" key="1">
    <source>
        <dbReference type="ARBA" id="ARBA00004651"/>
    </source>
</evidence>
<evidence type="ECO:0000256" key="3">
    <source>
        <dbReference type="ARBA" id="ARBA00022692"/>
    </source>
</evidence>
<accession>A0A6G6WKH4</accession>
<dbReference type="Pfam" id="PF06271">
    <property type="entry name" value="RDD"/>
    <property type="match status" value="1"/>
</dbReference>
<dbReference type="AlphaFoldDB" id="A0A6G6WKH4"/>
<evidence type="ECO:0000256" key="2">
    <source>
        <dbReference type="ARBA" id="ARBA00022475"/>
    </source>
</evidence>
<keyword evidence="2" id="KW-1003">Cell membrane</keyword>
<protein>
    <submittedName>
        <fullName evidence="8">RDD family protein</fullName>
    </submittedName>
</protein>
<keyword evidence="9" id="KW-1185">Reference proteome</keyword>
<feature type="transmembrane region" description="Helical" evidence="6">
    <location>
        <begin position="31"/>
        <end position="53"/>
    </location>
</feature>
<feature type="domain" description="RDD" evidence="7">
    <location>
        <begin position="1"/>
        <end position="130"/>
    </location>
</feature>
<evidence type="ECO:0000256" key="5">
    <source>
        <dbReference type="ARBA" id="ARBA00023136"/>
    </source>
</evidence>
<dbReference type="EMBL" id="CP049257">
    <property type="protein sequence ID" value="QIG45657.1"/>
    <property type="molecule type" value="Genomic_DNA"/>
</dbReference>
<organism evidence="8 9">
    <name type="scientific">Nocardioides anomalus</name>
    <dbReference type="NCBI Taxonomy" id="2712223"/>
    <lineage>
        <taxon>Bacteria</taxon>
        <taxon>Bacillati</taxon>
        <taxon>Actinomycetota</taxon>
        <taxon>Actinomycetes</taxon>
        <taxon>Propionibacteriales</taxon>
        <taxon>Nocardioidaceae</taxon>
        <taxon>Nocardioides</taxon>
    </lineage>
</organism>
<sequence>MDRFLARLIDGLIVGIPAAILQFIFQAAVGYWAGLFIGGVITAVLALGYFGYLDSNRGQTVGKQVLKLKVVGPDGHSNPTMNESIKRNIWYAFGIVPCLGALAEIASIILIAVNINSDPRRQHWFDKFAGGTQVIKIG</sequence>
<evidence type="ECO:0000256" key="6">
    <source>
        <dbReference type="SAM" id="Phobius"/>
    </source>
</evidence>
<evidence type="ECO:0000259" key="7">
    <source>
        <dbReference type="Pfam" id="PF06271"/>
    </source>
</evidence>
<dbReference type="KEGG" id="nano:G5V58_00030"/>
<dbReference type="GO" id="GO:0005886">
    <property type="term" value="C:plasma membrane"/>
    <property type="evidence" value="ECO:0007669"/>
    <property type="project" value="UniProtKB-SubCell"/>
</dbReference>
<dbReference type="InterPro" id="IPR051791">
    <property type="entry name" value="Pra-immunoreactive"/>
</dbReference>
<feature type="transmembrane region" description="Helical" evidence="6">
    <location>
        <begin position="89"/>
        <end position="115"/>
    </location>
</feature>
<evidence type="ECO:0000256" key="4">
    <source>
        <dbReference type="ARBA" id="ARBA00022989"/>
    </source>
</evidence>
<keyword evidence="5 6" id="KW-0472">Membrane</keyword>
<keyword evidence="3 6" id="KW-0812">Transmembrane</keyword>
<dbReference type="InterPro" id="IPR010432">
    <property type="entry name" value="RDD"/>
</dbReference>
<dbReference type="Proteomes" id="UP000502996">
    <property type="component" value="Chromosome"/>
</dbReference>